<feature type="region of interest" description="Disordered" evidence="6">
    <location>
        <begin position="1"/>
        <end position="20"/>
    </location>
</feature>
<dbReference type="EMBL" id="AUPL01005323">
    <property type="protein sequence ID" value="ESL06995.1"/>
    <property type="molecule type" value="Genomic_DNA"/>
</dbReference>
<dbReference type="GO" id="GO:0005886">
    <property type="term" value="C:plasma membrane"/>
    <property type="evidence" value="ECO:0007669"/>
    <property type="project" value="UniProtKB-SubCell"/>
</dbReference>
<proteinExistence type="predicted"/>
<evidence type="ECO:0000256" key="6">
    <source>
        <dbReference type="SAM" id="MobiDB-lite"/>
    </source>
</evidence>
<keyword evidence="5 7" id="KW-0472">Membrane</keyword>
<feature type="transmembrane region" description="Helical" evidence="7">
    <location>
        <begin position="81"/>
        <end position="105"/>
    </location>
</feature>
<keyword evidence="4 7" id="KW-1133">Transmembrane helix</keyword>
<evidence type="ECO:0000256" key="5">
    <source>
        <dbReference type="ARBA" id="ARBA00023136"/>
    </source>
</evidence>
<dbReference type="PANTHER" id="PTHR32522">
    <property type="match status" value="1"/>
</dbReference>
<evidence type="ECO:0000256" key="2">
    <source>
        <dbReference type="ARBA" id="ARBA00022475"/>
    </source>
</evidence>
<accession>A0A061IY40</accession>
<protein>
    <submittedName>
        <fullName evidence="9">Permease-like protein</fullName>
    </submittedName>
</protein>
<reference evidence="9 10" key="1">
    <citation type="submission" date="2013-07" db="EMBL/GenBank/DDBJ databases">
        <authorList>
            <person name="Stoco P.H."/>
            <person name="Wagner G."/>
            <person name="Gerber A."/>
            <person name="Zaha A."/>
            <person name="Thompson C."/>
            <person name="Bartholomeu D.C."/>
            <person name="Luckemeyer D.D."/>
            <person name="Bahia D."/>
            <person name="Loreto E."/>
            <person name="Prestes E.B."/>
            <person name="Lima F.M."/>
            <person name="Rodrigues-Luiz G."/>
            <person name="Vallejo G.A."/>
            <person name="Filho J.F."/>
            <person name="Monteiro K.M."/>
            <person name="Tyler K.M."/>
            <person name="de Almeida L.G."/>
            <person name="Ortiz M.F."/>
            <person name="Siervo M.A."/>
            <person name="de Moraes M.H."/>
            <person name="Cunha O.L."/>
            <person name="Mendonca-Neto R."/>
            <person name="Silva R."/>
            <person name="Teixeira S.M."/>
            <person name="Murta S.M."/>
            <person name="Sincero T.C."/>
            <person name="Mendes T.A."/>
            <person name="Urmenyi T.P."/>
            <person name="Silva V.G."/>
            <person name="da Rocha W.D."/>
            <person name="Andersson B."/>
            <person name="Romanha A.J."/>
            <person name="Steindel M."/>
            <person name="de Vasconcelos A.T."/>
            <person name="Grisard E.C."/>
        </authorList>
    </citation>
    <scope>NUCLEOTIDE SEQUENCE [LARGE SCALE GENOMIC DNA]</scope>
    <source>
        <strain evidence="9 10">SC58</strain>
    </source>
</reference>
<feature type="domain" description="ABC3 transporter permease C-terminal" evidence="8">
    <location>
        <begin position="1016"/>
        <end position="1133"/>
    </location>
</feature>
<keyword evidence="3 7" id="KW-0812">Transmembrane</keyword>
<feature type="transmembrane region" description="Helical" evidence="7">
    <location>
        <begin position="1009"/>
        <end position="1033"/>
    </location>
</feature>
<feature type="transmembrane region" description="Helical" evidence="7">
    <location>
        <begin position="528"/>
        <end position="548"/>
    </location>
</feature>
<dbReference type="VEuPathDB" id="TriTrypDB:TRSC58_05323"/>
<evidence type="ECO:0000313" key="10">
    <source>
        <dbReference type="Proteomes" id="UP000031737"/>
    </source>
</evidence>
<feature type="transmembrane region" description="Helical" evidence="7">
    <location>
        <begin position="681"/>
        <end position="702"/>
    </location>
</feature>
<dbReference type="OrthoDB" id="312032at2759"/>
<gene>
    <name evidence="9" type="ORF">TRSC58_05323</name>
</gene>
<evidence type="ECO:0000256" key="4">
    <source>
        <dbReference type="ARBA" id="ARBA00022989"/>
    </source>
</evidence>
<comment type="caution">
    <text evidence="9">The sequence shown here is derived from an EMBL/GenBank/DDBJ whole genome shotgun (WGS) entry which is preliminary data.</text>
</comment>
<keyword evidence="2" id="KW-1003">Cell membrane</keyword>
<dbReference type="AlphaFoldDB" id="A0A061IY40"/>
<feature type="domain" description="ABC3 transporter permease C-terminal" evidence="8">
    <location>
        <begin position="442"/>
        <end position="558"/>
    </location>
</feature>
<dbReference type="Proteomes" id="UP000031737">
    <property type="component" value="Unassembled WGS sequence"/>
</dbReference>
<feature type="transmembrane region" description="Helical" evidence="7">
    <location>
        <begin position="585"/>
        <end position="609"/>
    </location>
</feature>
<sequence length="1142" mass="127574">MTGALRMLPQDTTNSSDNSYTVARPVNGPRCFSSPQTEPFYSQLSQRKMGSFRLSASSVLSGLRLSFRYTASDVARRPRNCVIGVVAVLLLTFFTGIVLLCIWKVPYILLRLAELSVGEVDMVVMSGGADGLFINYTAMKSQLERSPHVHGVAPRWVLRALARKQKTGFNQQTGRDPPFTETANANVLVIDSQQERDIGIGRSWRHRNTGFAEAHVFYSLLEYLHLRPNQGERMSIHVSPKLFLYGSNARNESSLFRIHRPKEITDLTSFFVLQFFTMNGLTEDSFSLLDVLNLEFSVNVLDGIEKADGKYPFLLGNVVVMDYKLLVPAFAEQRCALGSQLFSSSIGLTLPSFTDLLGVPDMFAQFNLLEMVPIVVVTMNRRRSLYYLPTTERTQELMERSNAIMIHGVGVDFNGSVHFPLDTILNTFETLKIMLLSSLTCVVIGIVTLCAILFYALLNTNVDERQFELAMIRAQGMNKRHLFTLLMTQSLVFIIPGVFLGIALLVGINAILERLLSRFTAVSPRSAFFPLTPMLLALVLGVFLPLLASWSPLLRALGDSLRDALDVYRQVQNETRVVMVKLEQLGISTLQVFLGAFIVVAGFIVYYMIPFSFVFGNMQLLFMMLDLIFVAMVVGICLAMYVIEPYMERGVLWLMVWGTEKRFLTIVKKNLYDHRPRNSKVFMMVLVSVGTLVSSGVMFALLSTASDDMTHIFNGADITISSSAFSAPLDEGGLNAFLERRRGAYVEEWAYHSFPLHDYPQIVRSSRLSTVIGNGCDVHVVAVSESFFNTIFPDYIMEEARDMRYTYKRTVDGKYDLVRSIYEDPPMPTGTAARFVATGMPWEAIMPNTVSKMSYIIPALMASSVRDEMGTEVGSAMILEYKYNVADVLATASFAVQPRGLMNRVPGFPDISPFPAMLPNSEVLIPQAYFKTLVNPWTIDYSSKTNIALAPGAVTEIRQKKLFVRLRKDISASKRVTFVNEIQAHLDLMYHSASDTQESTGELTIVRNFIMFFFYFTSVICILLCALMVWITFASNVRLNARTFVLLQVLGCRKWELARVILYEALSIVLAAFVLGFIVGILVGVALGLQLAVLMVLPFRFSVPYVLGGVLFGLSIVAAVIGSMMPFSAIAKKRIGTVLRAV</sequence>
<dbReference type="Pfam" id="PF02687">
    <property type="entry name" value="FtsX"/>
    <property type="match status" value="2"/>
</dbReference>
<evidence type="ECO:0000256" key="1">
    <source>
        <dbReference type="ARBA" id="ARBA00004651"/>
    </source>
</evidence>
<feature type="transmembrane region" description="Helical" evidence="7">
    <location>
        <begin position="1105"/>
        <end position="1130"/>
    </location>
</feature>
<evidence type="ECO:0000313" key="9">
    <source>
        <dbReference type="EMBL" id="ESL06995.1"/>
    </source>
</evidence>
<feature type="transmembrane region" description="Helical" evidence="7">
    <location>
        <begin position="482"/>
        <end position="508"/>
    </location>
</feature>
<feature type="transmembrane region" description="Helical" evidence="7">
    <location>
        <begin position="433"/>
        <end position="458"/>
    </location>
</feature>
<dbReference type="PANTHER" id="PTHR32522:SF5">
    <property type="entry name" value="ABC3 TRANSPORTER PERMEASE PROTEIN DOMAIN-CONTAINING PROTEIN"/>
    <property type="match status" value="1"/>
</dbReference>
<evidence type="ECO:0000259" key="8">
    <source>
        <dbReference type="Pfam" id="PF02687"/>
    </source>
</evidence>
<feature type="transmembrane region" description="Helical" evidence="7">
    <location>
        <begin position="621"/>
        <end position="643"/>
    </location>
</feature>
<comment type="subcellular location">
    <subcellularLocation>
        <location evidence="1">Cell membrane</location>
        <topology evidence="1">Multi-pass membrane protein</topology>
    </subcellularLocation>
</comment>
<name>A0A061IY40_TRYRA</name>
<feature type="compositionally biased region" description="Polar residues" evidence="6">
    <location>
        <begin position="10"/>
        <end position="20"/>
    </location>
</feature>
<evidence type="ECO:0000256" key="3">
    <source>
        <dbReference type="ARBA" id="ARBA00022692"/>
    </source>
</evidence>
<evidence type="ECO:0000256" key="7">
    <source>
        <dbReference type="SAM" id="Phobius"/>
    </source>
</evidence>
<feature type="transmembrane region" description="Helical" evidence="7">
    <location>
        <begin position="1060"/>
        <end position="1093"/>
    </location>
</feature>
<organism evidence="9 10">
    <name type="scientific">Trypanosoma rangeli SC58</name>
    <dbReference type="NCBI Taxonomy" id="429131"/>
    <lineage>
        <taxon>Eukaryota</taxon>
        <taxon>Discoba</taxon>
        <taxon>Euglenozoa</taxon>
        <taxon>Kinetoplastea</taxon>
        <taxon>Metakinetoplastina</taxon>
        <taxon>Trypanosomatida</taxon>
        <taxon>Trypanosomatidae</taxon>
        <taxon>Trypanosoma</taxon>
        <taxon>Herpetosoma</taxon>
    </lineage>
</organism>
<keyword evidence="10" id="KW-1185">Reference proteome</keyword>
<dbReference type="InterPro" id="IPR003838">
    <property type="entry name" value="ABC3_permease_C"/>
</dbReference>